<evidence type="ECO:0000256" key="2">
    <source>
        <dbReference type="SAM" id="SignalP"/>
    </source>
</evidence>
<keyword evidence="2" id="KW-0732">Signal</keyword>
<dbReference type="InterPro" id="IPR013830">
    <property type="entry name" value="SGNH_hydro"/>
</dbReference>
<organism evidence="4 5">
    <name type="scientific">Durusdinium trenchii</name>
    <dbReference type="NCBI Taxonomy" id="1381693"/>
    <lineage>
        <taxon>Eukaryota</taxon>
        <taxon>Sar</taxon>
        <taxon>Alveolata</taxon>
        <taxon>Dinophyceae</taxon>
        <taxon>Suessiales</taxon>
        <taxon>Symbiodiniaceae</taxon>
        <taxon>Durusdinium</taxon>
    </lineage>
</organism>
<comment type="similarity">
    <text evidence="1">Belongs to the 'GDSL' lipolytic enzyme family. Platelet-activating factor acetylhydrolase IB beta/gamma subunits subfamily.</text>
</comment>
<dbReference type="Gene3D" id="3.40.50.1110">
    <property type="entry name" value="SGNH hydrolase"/>
    <property type="match status" value="1"/>
</dbReference>
<evidence type="ECO:0000256" key="1">
    <source>
        <dbReference type="ARBA" id="ARBA00038184"/>
    </source>
</evidence>
<evidence type="ECO:0000313" key="5">
    <source>
        <dbReference type="Proteomes" id="UP001642484"/>
    </source>
</evidence>
<dbReference type="PANTHER" id="PTHR11852">
    <property type="entry name" value="PLATELET-ACTIVATING FACTOR ACETYLHYDROLASE"/>
    <property type="match status" value="1"/>
</dbReference>
<feature type="signal peptide" evidence="2">
    <location>
        <begin position="1"/>
        <end position="18"/>
    </location>
</feature>
<dbReference type="Pfam" id="PF13472">
    <property type="entry name" value="Lipase_GDSL_2"/>
    <property type="match status" value="1"/>
</dbReference>
<keyword evidence="5" id="KW-1185">Reference proteome</keyword>
<dbReference type="EMBL" id="CAXAMN010007768">
    <property type="protein sequence ID" value="CAK9022653.1"/>
    <property type="molecule type" value="Genomic_DNA"/>
</dbReference>
<evidence type="ECO:0000259" key="3">
    <source>
        <dbReference type="Pfam" id="PF13472"/>
    </source>
</evidence>
<proteinExistence type="inferred from homology"/>
<dbReference type="Proteomes" id="UP001642484">
    <property type="component" value="Unassembled WGS sequence"/>
</dbReference>
<dbReference type="PANTHER" id="PTHR11852:SF0">
    <property type="entry name" value="PLATELET-ACTIVATING FACTOR ACETYLHYDROLASE IB SUBUNIT BETA HOMOLOG"/>
    <property type="match status" value="1"/>
</dbReference>
<gene>
    <name evidence="4" type="ORF">CCMP2556_LOCUS14924</name>
</gene>
<feature type="chain" id="PRO_5045550739" description="SGNH hydrolase-type esterase domain-containing protein" evidence="2">
    <location>
        <begin position="19"/>
        <end position="276"/>
    </location>
</feature>
<feature type="domain" description="SGNH hydrolase-type esterase" evidence="3">
    <location>
        <begin position="88"/>
        <end position="254"/>
    </location>
</feature>
<accession>A0ABP0K8R0</accession>
<name>A0ABP0K8R0_9DINO</name>
<protein>
    <recommendedName>
        <fullName evidence="3">SGNH hydrolase-type esterase domain-containing protein</fullName>
    </recommendedName>
</protein>
<comment type="caution">
    <text evidence="4">The sequence shown here is derived from an EMBL/GenBank/DDBJ whole genome shotgun (WGS) entry which is preliminary data.</text>
</comment>
<reference evidence="4 5" key="1">
    <citation type="submission" date="2024-02" db="EMBL/GenBank/DDBJ databases">
        <authorList>
            <person name="Chen Y."/>
            <person name="Shah S."/>
            <person name="Dougan E. K."/>
            <person name="Thang M."/>
            <person name="Chan C."/>
        </authorList>
    </citation>
    <scope>NUCLEOTIDE SEQUENCE [LARGE SCALE GENOMIC DNA]</scope>
</reference>
<dbReference type="InterPro" id="IPR036514">
    <property type="entry name" value="SGNH_hydro_sf"/>
</dbReference>
<sequence length="276" mass="30467">MLLAAALGTCAGSAGTLALLSRLYGTTPLGILAPLLQRLSGATGVGVGASGQSACEPCEQDKVWLPRLHWLTRHRIYLQQREKCEVVFLGDSITEGWLGNGFELWQDQYLKPYSALNLGIGGDEVQHVLWRVQQGALDNLDPLLLVLMIGTNNIGNSGHKAQQIAEGIQKLLQELKAKLPRTRFLLLGVLPRDQAPGSALRREVLELNRLLASLEDGKMVDFLDLGEHFLTSEGVIAQEIMEDFLHLSPKGYAIWAEKMQNTLRRVLEQSRQLRSA</sequence>
<dbReference type="SUPFAM" id="SSF52266">
    <property type="entry name" value="SGNH hydrolase"/>
    <property type="match status" value="1"/>
</dbReference>
<evidence type="ECO:0000313" key="4">
    <source>
        <dbReference type="EMBL" id="CAK9022653.1"/>
    </source>
</evidence>